<protein>
    <submittedName>
        <fullName evidence="3">Hydrolase</fullName>
    </submittedName>
</protein>
<sequence>MISKGSQRKKLFSLLGDLPEKTDTVSVKKIRDLDKGTFLLEVLLLDLNGIDLVPAYFARPKKSNEKMPVVLFNHSHGGNYQLGKTELIQSSDYLQEPSFAEELTGMGYGVLCIDMWGFGERRGKAESEIFKEMLWKGQVMWGMMIYDNMRAVDYLMTRDDVDSSRIATLGMSMGGLMAWWLSALDVRIKVCVDIAAQVDAETLVKNRGLDHHGFYSYVPSLLKYFRTSEIQELIAPRPHLSVVGNDDRLTPFAGLTIIDEALSQKYKQEGKSENWKMVRYQCGHIETAGMRAEICSFLQKMFRVM</sequence>
<reference evidence="4" key="1">
    <citation type="submission" date="2016-04" db="EMBL/GenBank/DDBJ databases">
        <authorList>
            <person name="Lyu Z."/>
            <person name="Lyu W."/>
        </authorList>
    </citation>
    <scope>NUCLEOTIDE SEQUENCE [LARGE SCALE GENOMIC DNA]</scope>
    <source>
        <strain evidence="4">C44</strain>
    </source>
</reference>
<dbReference type="GO" id="GO:0004252">
    <property type="term" value="F:serine-type endopeptidase activity"/>
    <property type="evidence" value="ECO:0007669"/>
    <property type="project" value="InterPro"/>
</dbReference>
<dbReference type="AlphaFoldDB" id="A0A179SM22"/>
<evidence type="ECO:0000313" key="4">
    <source>
        <dbReference type="Proteomes" id="UP000078534"/>
    </source>
</evidence>
<feature type="domain" description="Xaa-Pro dipeptidyl-peptidase-like" evidence="2">
    <location>
        <begin position="52"/>
        <end position="219"/>
    </location>
</feature>
<dbReference type="Gene3D" id="3.40.50.1820">
    <property type="entry name" value="alpha/beta hydrolase"/>
    <property type="match status" value="1"/>
</dbReference>
<dbReference type="OrthoDB" id="8183145at2"/>
<dbReference type="Proteomes" id="UP000078534">
    <property type="component" value="Unassembled WGS sequence"/>
</dbReference>
<dbReference type="RefSeq" id="WP_066339957.1">
    <property type="nucleotide sequence ID" value="NZ_LWSG01000045.1"/>
</dbReference>
<organism evidence="3 4">
    <name type="scientific">Metabacillus litoralis</name>
    <dbReference type="NCBI Taxonomy" id="152268"/>
    <lineage>
        <taxon>Bacteria</taxon>
        <taxon>Bacillati</taxon>
        <taxon>Bacillota</taxon>
        <taxon>Bacilli</taxon>
        <taxon>Bacillales</taxon>
        <taxon>Bacillaceae</taxon>
        <taxon>Metabacillus</taxon>
    </lineage>
</organism>
<keyword evidence="1 3" id="KW-0378">Hydrolase</keyword>
<dbReference type="InterPro" id="IPR029058">
    <property type="entry name" value="AB_hydrolase_fold"/>
</dbReference>
<dbReference type="Pfam" id="PF02129">
    <property type="entry name" value="Peptidase_S15"/>
    <property type="match status" value="1"/>
</dbReference>
<dbReference type="EMBL" id="LWSG01000045">
    <property type="protein sequence ID" value="OAS82511.1"/>
    <property type="molecule type" value="Genomic_DNA"/>
</dbReference>
<accession>A0A179SM22</accession>
<gene>
    <name evidence="3" type="ORF">A6K24_12750</name>
</gene>
<dbReference type="PANTHER" id="PTHR47381:SF3">
    <property type="entry name" value="ALPHA_BETA-HYDROLASES SUPERFAMILY PROTEIN"/>
    <property type="match status" value="1"/>
</dbReference>
<dbReference type="SUPFAM" id="SSF53474">
    <property type="entry name" value="alpha/beta-Hydrolases"/>
    <property type="match status" value="1"/>
</dbReference>
<dbReference type="STRING" id="152268.A6K24_12750"/>
<dbReference type="InterPro" id="IPR000383">
    <property type="entry name" value="Xaa-Pro-like_dom"/>
</dbReference>
<evidence type="ECO:0000313" key="3">
    <source>
        <dbReference type="EMBL" id="OAS82511.1"/>
    </source>
</evidence>
<dbReference type="InterPro" id="IPR002471">
    <property type="entry name" value="Pept_S9_AS"/>
</dbReference>
<dbReference type="PANTHER" id="PTHR47381">
    <property type="entry name" value="ALPHA/BETA-HYDROLASES SUPERFAMILY PROTEIN"/>
    <property type="match status" value="1"/>
</dbReference>
<dbReference type="GO" id="GO:0006508">
    <property type="term" value="P:proteolysis"/>
    <property type="evidence" value="ECO:0007669"/>
    <property type="project" value="InterPro"/>
</dbReference>
<comment type="caution">
    <text evidence="3">The sequence shown here is derived from an EMBL/GenBank/DDBJ whole genome shotgun (WGS) entry which is preliminary data.</text>
</comment>
<dbReference type="PROSITE" id="PS00708">
    <property type="entry name" value="PRO_ENDOPEP_SER"/>
    <property type="match status" value="1"/>
</dbReference>
<proteinExistence type="predicted"/>
<evidence type="ECO:0000259" key="2">
    <source>
        <dbReference type="Pfam" id="PF02129"/>
    </source>
</evidence>
<name>A0A179SM22_9BACI</name>
<evidence type="ECO:0000256" key="1">
    <source>
        <dbReference type="ARBA" id="ARBA00022801"/>
    </source>
</evidence>
<keyword evidence="4" id="KW-1185">Reference proteome</keyword>